<reference evidence="1" key="1">
    <citation type="submission" date="2019-08" db="EMBL/GenBank/DDBJ databases">
        <authorList>
            <person name="Kucharzyk K."/>
            <person name="Murdoch R.W."/>
            <person name="Higgins S."/>
            <person name="Loffler F."/>
        </authorList>
    </citation>
    <scope>NUCLEOTIDE SEQUENCE</scope>
</reference>
<protein>
    <submittedName>
        <fullName evidence="1">Uncharacterized protein</fullName>
    </submittedName>
</protein>
<dbReference type="EMBL" id="VSSQ01072011">
    <property type="protein sequence ID" value="MPN23486.1"/>
    <property type="molecule type" value="Genomic_DNA"/>
</dbReference>
<dbReference type="AlphaFoldDB" id="A0A645GBJ2"/>
<organism evidence="1">
    <name type="scientific">bioreactor metagenome</name>
    <dbReference type="NCBI Taxonomy" id="1076179"/>
    <lineage>
        <taxon>unclassified sequences</taxon>
        <taxon>metagenomes</taxon>
        <taxon>ecological metagenomes</taxon>
    </lineage>
</organism>
<gene>
    <name evidence="1" type="ORF">SDC9_170874</name>
</gene>
<accession>A0A645GBJ2</accession>
<sequence>MENRGKDGASYFNGRFATCGRPGSVSDGHRISSASGRNCELYAGGNGKAGAGEVVHGSFL</sequence>
<name>A0A645GBJ2_9ZZZZ</name>
<proteinExistence type="predicted"/>
<comment type="caution">
    <text evidence="1">The sequence shown here is derived from an EMBL/GenBank/DDBJ whole genome shotgun (WGS) entry which is preliminary data.</text>
</comment>
<evidence type="ECO:0000313" key="1">
    <source>
        <dbReference type="EMBL" id="MPN23486.1"/>
    </source>
</evidence>